<organism evidence="2 3">
    <name type="scientific">Brevundimonas olei</name>
    <dbReference type="NCBI Taxonomy" id="657642"/>
    <lineage>
        <taxon>Bacteria</taxon>
        <taxon>Pseudomonadati</taxon>
        <taxon>Pseudomonadota</taxon>
        <taxon>Alphaproteobacteria</taxon>
        <taxon>Caulobacterales</taxon>
        <taxon>Caulobacteraceae</taxon>
        <taxon>Brevundimonas</taxon>
    </lineage>
</organism>
<feature type="transmembrane region" description="Helical" evidence="1">
    <location>
        <begin position="38"/>
        <end position="59"/>
    </location>
</feature>
<dbReference type="Proteomes" id="UP001363460">
    <property type="component" value="Chromosome"/>
</dbReference>
<dbReference type="RefSeq" id="WP_338575747.1">
    <property type="nucleotide sequence ID" value="NZ_CP146369.1"/>
</dbReference>
<protein>
    <submittedName>
        <fullName evidence="2">Uncharacterized protein</fullName>
    </submittedName>
</protein>
<keyword evidence="1" id="KW-1133">Transmembrane helix</keyword>
<accession>A0ABZ2IBZ2</accession>
<dbReference type="EMBL" id="CP146369">
    <property type="protein sequence ID" value="WWT53829.1"/>
    <property type="molecule type" value="Genomic_DNA"/>
</dbReference>
<gene>
    <name evidence="2" type="ORF">V8J38_11245</name>
</gene>
<evidence type="ECO:0000313" key="2">
    <source>
        <dbReference type="EMBL" id="WWT53829.1"/>
    </source>
</evidence>
<sequence length="68" mass="7039">MTWLFRTGGSLLALFGVFNIMLAGYAVATSHEVTDGPAVLILLVGGMLALVFGALHAVAKTTFSRADG</sequence>
<keyword evidence="1" id="KW-0812">Transmembrane</keyword>
<reference evidence="2 3" key="1">
    <citation type="submission" date="2024-02" db="EMBL/GenBank/DDBJ databases">
        <title>Distribution and functional of Brevundimonas-related endobacteria within Verticillium dahliae.</title>
        <authorList>
            <person name="Zeng H."/>
        </authorList>
    </citation>
    <scope>NUCLEOTIDE SEQUENCE [LARGE SCALE GENOMIC DNA]</scope>
    <source>
        <strain evidence="2 3">TRM 44200</strain>
    </source>
</reference>
<proteinExistence type="predicted"/>
<evidence type="ECO:0000313" key="3">
    <source>
        <dbReference type="Proteomes" id="UP001363460"/>
    </source>
</evidence>
<evidence type="ECO:0000256" key="1">
    <source>
        <dbReference type="SAM" id="Phobius"/>
    </source>
</evidence>
<keyword evidence="3" id="KW-1185">Reference proteome</keyword>
<keyword evidence="1" id="KW-0472">Membrane</keyword>
<name>A0ABZ2IBZ2_9CAUL</name>